<gene>
    <name evidence="5" type="ORF">G2W53_019330</name>
</gene>
<reference evidence="5" key="1">
    <citation type="submission" date="2020-09" db="EMBL/GenBank/DDBJ databases">
        <title>Genome-Enabled Discovery of Anthraquinone Biosynthesis in Senna tora.</title>
        <authorList>
            <person name="Kang S.-H."/>
            <person name="Pandey R.P."/>
            <person name="Lee C.-M."/>
            <person name="Sim J.-S."/>
            <person name="Jeong J.-T."/>
            <person name="Choi B.-S."/>
            <person name="Jung M."/>
            <person name="Ginzburg D."/>
            <person name="Zhao K."/>
            <person name="Won S.Y."/>
            <person name="Oh T.-J."/>
            <person name="Yu Y."/>
            <person name="Kim N.-H."/>
            <person name="Lee O.R."/>
            <person name="Lee T.-H."/>
            <person name="Bashyal P."/>
            <person name="Kim T.-S."/>
            <person name="Lee W.-H."/>
            <person name="Kawkins C."/>
            <person name="Kim C.-K."/>
            <person name="Kim J.S."/>
            <person name="Ahn B.O."/>
            <person name="Rhee S.Y."/>
            <person name="Sohng J.K."/>
        </authorList>
    </citation>
    <scope>NUCLEOTIDE SEQUENCE</scope>
    <source>
        <tissue evidence="5">Leaf</tissue>
    </source>
</reference>
<dbReference type="GO" id="GO:0005856">
    <property type="term" value="C:cytoskeleton"/>
    <property type="evidence" value="ECO:0007669"/>
    <property type="project" value="TreeGrafter"/>
</dbReference>
<feature type="domain" description="NAB" evidence="4">
    <location>
        <begin position="2"/>
        <end position="93"/>
    </location>
</feature>
<name>A0A834TWT9_9FABA</name>
<dbReference type="Pfam" id="PF05911">
    <property type="entry name" value="FPP"/>
    <property type="match status" value="1"/>
</dbReference>
<dbReference type="PANTHER" id="PTHR47357:SF4">
    <property type="entry name" value="MYOSIN HEAVY CHAIN-LIKE PROTEIN"/>
    <property type="match status" value="1"/>
</dbReference>
<organism evidence="5 6">
    <name type="scientific">Senna tora</name>
    <dbReference type="NCBI Taxonomy" id="362788"/>
    <lineage>
        <taxon>Eukaryota</taxon>
        <taxon>Viridiplantae</taxon>
        <taxon>Streptophyta</taxon>
        <taxon>Embryophyta</taxon>
        <taxon>Tracheophyta</taxon>
        <taxon>Spermatophyta</taxon>
        <taxon>Magnoliopsida</taxon>
        <taxon>eudicotyledons</taxon>
        <taxon>Gunneridae</taxon>
        <taxon>Pentapetalae</taxon>
        <taxon>rosids</taxon>
        <taxon>fabids</taxon>
        <taxon>Fabales</taxon>
        <taxon>Fabaceae</taxon>
        <taxon>Caesalpinioideae</taxon>
        <taxon>Cassia clade</taxon>
        <taxon>Senna</taxon>
    </lineage>
</organism>
<keyword evidence="1 2" id="KW-0175">Coiled coil</keyword>
<evidence type="ECO:0000313" key="6">
    <source>
        <dbReference type="Proteomes" id="UP000634136"/>
    </source>
</evidence>
<evidence type="ECO:0000256" key="3">
    <source>
        <dbReference type="SAM" id="MobiDB-lite"/>
    </source>
</evidence>
<dbReference type="GO" id="GO:0003779">
    <property type="term" value="F:actin binding"/>
    <property type="evidence" value="ECO:0007669"/>
    <property type="project" value="InterPro"/>
</dbReference>
<feature type="compositionally biased region" description="Low complexity" evidence="3">
    <location>
        <begin position="106"/>
        <end position="120"/>
    </location>
</feature>
<proteinExistence type="predicted"/>
<dbReference type="Proteomes" id="UP000634136">
    <property type="component" value="Unassembled WGS sequence"/>
</dbReference>
<dbReference type="Gene3D" id="1.10.287.1490">
    <property type="match status" value="1"/>
</dbReference>
<keyword evidence="6" id="KW-1185">Reference proteome</keyword>
<feature type="compositionally biased region" description="Basic and acidic residues" evidence="3">
    <location>
        <begin position="124"/>
        <end position="137"/>
    </location>
</feature>
<feature type="region of interest" description="Disordered" evidence="3">
    <location>
        <begin position="104"/>
        <end position="149"/>
    </location>
</feature>
<comment type="caution">
    <text evidence="5">The sequence shown here is derived from an EMBL/GenBank/DDBJ whole genome shotgun (WGS) entry which is preliminary data.</text>
</comment>
<feature type="coiled-coil region" evidence="2">
    <location>
        <begin position="385"/>
        <end position="462"/>
    </location>
</feature>
<sequence>MLKHRFKGLGAILGSQVDPEKTEELKKNKTDIENILSKILKLIKNKNEDQSKREGSPNSKDARTESELVGLIEEFYTQYQSLYALYDRLTGENGKVVSRRIETGASSISSSSSESDYFSSDEVDSNRRPLSENEHHTHINNNNNNNASVSEATSNYKFEASDRVRELEELLNCEKKEVESLKQQKSDLQLEIATKATESEQLGAKNSEMHERISELIAQTEGLSNKNRELEAQVQGMRDEKEDYAARMKDLESELESRRNQENELERQLRDKRYEINELKDRNDELKRAMAHTGEEMSALAKEQESKRNGGSMQVIALAVQVKDLRLEIERLKEEKRDLELKKEEREKEYSESIAKVFDQGKVIKQQAETIERMSGENEEVRIWSKKFRMNRQFTERRVEELAEETRRQLEDNIRILNQRLHVAEQLHNENKACFKLAKERYERKKRMLKEKIARYEEEEAKGVGITKLEIKPIDIVNGLELAAGKIEEHNVAFINRVSKMVEEVETARDWIKERKGEVKQAKDKVECLTALLDDKEEQEFLLREKVWNLEAKVSKEGGEKLNLTKSVSQLEKKVARLENSLKEKEEELVNLGEMKKEAIRQLCFLNDYHRSRCDYLKDYISKTRTITRP</sequence>
<dbReference type="InterPro" id="IPR011684">
    <property type="entry name" value="NAB"/>
</dbReference>
<protein>
    <submittedName>
        <fullName evidence="5">COP1-interactive protein 1-like</fullName>
    </submittedName>
</protein>
<dbReference type="InterPro" id="IPR008587">
    <property type="entry name" value="FPP_plant"/>
</dbReference>
<feature type="coiled-coil region" evidence="2">
    <location>
        <begin position="157"/>
        <end position="356"/>
    </location>
</feature>
<feature type="coiled-coil region" evidence="2">
    <location>
        <begin position="512"/>
        <end position="602"/>
    </location>
</feature>
<dbReference type="SUPFAM" id="SSF90257">
    <property type="entry name" value="Myosin rod fragments"/>
    <property type="match status" value="1"/>
</dbReference>
<dbReference type="EMBL" id="JAAIUW010000006">
    <property type="protein sequence ID" value="KAF7828166.1"/>
    <property type="molecule type" value="Genomic_DNA"/>
</dbReference>
<dbReference type="AlphaFoldDB" id="A0A834TWT9"/>
<evidence type="ECO:0000259" key="4">
    <source>
        <dbReference type="PROSITE" id="PS51774"/>
    </source>
</evidence>
<dbReference type="OrthoDB" id="10255522at2759"/>
<evidence type="ECO:0000313" key="5">
    <source>
        <dbReference type="EMBL" id="KAF7828166.1"/>
    </source>
</evidence>
<evidence type="ECO:0000256" key="1">
    <source>
        <dbReference type="ARBA" id="ARBA00023054"/>
    </source>
</evidence>
<accession>A0A834TWT9</accession>
<dbReference type="GO" id="GO:0005200">
    <property type="term" value="F:structural constituent of cytoskeleton"/>
    <property type="evidence" value="ECO:0007669"/>
    <property type="project" value="TreeGrafter"/>
</dbReference>
<evidence type="ECO:0000256" key="2">
    <source>
        <dbReference type="SAM" id="Coils"/>
    </source>
</evidence>
<dbReference type="PROSITE" id="PS51774">
    <property type="entry name" value="NAB"/>
    <property type="match status" value="1"/>
</dbReference>
<dbReference type="PANTHER" id="PTHR47357">
    <property type="entry name" value="COP1-INTERACTIVE PROTEIN 1"/>
    <property type="match status" value="1"/>
</dbReference>